<dbReference type="Gene3D" id="3.30.2080.10">
    <property type="entry name" value="GH92 mannosidase domain"/>
    <property type="match status" value="1"/>
</dbReference>
<evidence type="ECO:0000259" key="1">
    <source>
        <dbReference type="Pfam" id="PF07971"/>
    </source>
</evidence>
<proteinExistence type="predicted"/>
<organism evidence="2 3">
    <name type="scientific">Hohenbuehelia grisea</name>
    <dbReference type="NCBI Taxonomy" id="104357"/>
    <lineage>
        <taxon>Eukaryota</taxon>
        <taxon>Fungi</taxon>
        <taxon>Dikarya</taxon>
        <taxon>Basidiomycota</taxon>
        <taxon>Agaricomycotina</taxon>
        <taxon>Agaricomycetes</taxon>
        <taxon>Agaricomycetidae</taxon>
        <taxon>Agaricales</taxon>
        <taxon>Pleurotineae</taxon>
        <taxon>Pleurotaceae</taxon>
        <taxon>Hohenbuehelia</taxon>
    </lineage>
</organism>
<dbReference type="EMBL" id="JASNQZ010000012">
    <property type="protein sequence ID" value="KAL0948845.1"/>
    <property type="molecule type" value="Genomic_DNA"/>
</dbReference>
<comment type="caution">
    <text evidence="2">The sequence shown here is derived from an EMBL/GenBank/DDBJ whole genome shotgun (WGS) entry which is preliminary data.</text>
</comment>
<dbReference type="PANTHER" id="PTHR12143:SF43">
    <property type="entry name" value="PUTATIVE-RELATED"/>
    <property type="match status" value="1"/>
</dbReference>
<evidence type="ECO:0000313" key="3">
    <source>
        <dbReference type="Proteomes" id="UP001556367"/>
    </source>
</evidence>
<dbReference type="Proteomes" id="UP001556367">
    <property type="component" value="Unassembled WGS sequence"/>
</dbReference>
<name>A0ABR3IZP0_9AGAR</name>
<accession>A0ABR3IZP0</accession>
<evidence type="ECO:0000313" key="2">
    <source>
        <dbReference type="EMBL" id="KAL0948845.1"/>
    </source>
</evidence>
<feature type="domain" description="Glycosyl hydrolase family 92" evidence="1">
    <location>
        <begin position="1"/>
        <end position="87"/>
    </location>
</feature>
<reference evidence="3" key="1">
    <citation type="submission" date="2024-06" db="EMBL/GenBank/DDBJ databases">
        <title>Multi-omics analyses provide insights into the biosynthesis of the anticancer antibiotic pleurotin in Hohenbuehelia grisea.</title>
        <authorList>
            <person name="Weaver J.A."/>
            <person name="Alberti F."/>
        </authorList>
    </citation>
    <scope>NUCLEOTIDE SEQUENCE [LARGE SCALE GENOMIC DNA]</scope>
    <source>
        <strain evidence="3">T-177</strain>
    </source>
</reference>
<keyword evidence="3" id="KW-1185">Reference proteome</keyword>
<gene>
    <name evidence="2" type="ORF">HGRIS_008966</name>
</gene>
<dbReference type="InterPro" id="IPR012939">
    <property type="entry name" value="Glyco_hydro_92"/>
</dbReference>
<dbReference type="InterPro" id="IPR050883">
    <property type="entry name" value="PNGase"/>
</dbReference>
<dbReference type="Pfam" id="PF07971">
    <property type="entry name" value="Glyco_hydro_92"/>
    <property type="match status" value="1"/>
</dbReference>
<dbReference type="PANTHER" id="PTHR12143">
    <property type="entry name" value="PEPTIDE N-GLYCANASE PNGASE -RELATED"/>
    <property type="match status" value="1"/>
</dbReference>
<sequence length="93" mass="10210">MSAWYLFSALGFYPVNPASGDYVVGSPFFNKVTIQFPGARKPLVVTSRGAPDKVFVQTLQLNGKTLQEPVLRHEQIAFGGKLDFKMSSLASRS</sequence>
<protein>
    <recommendedName>
        <fullName evidence="1">Glycosyl hydrolase family 92 domain-containing protein</fullName>
    </recommendedName>
</protein>